<dbReference type="EMBL" id="KI913135">
    <property type="protein sequence ID" value="ETV76981.1"/>
    <property type="molecule type" value="Genomic_DNA"/>
</dbReference>
<organism evidence="2">
    <name type="scientific">Aphanomyces astaci</name>
    <name type="common">Crayfish plague agent</name>
    <dbReference type="NCBI Taxonomy" id="112090"/>
    <lineage>
        <taxon>Eukaryota</taxon>
        <taxon>Sar</taxon>
        <taxon>Stramenopiles</taxon>
        <taxon>Oomycota</taxon>
        <taxon>Saprolegniomycetes</taxon>
        <taxon>Saprolegniales</taxon>
        <taxon>Verrucalvaceae</taxon>
        <taxon>Aphanomyces</taxon>
    </lineage>
</organism>
<evidence type="ECO:0000313" key="2">
    <source>
        <dbReference type="EMBL" id="ETV76981.1"/>
    </source>
</evidence>
<dbReference type="GeneID" id="20811383"/>
<evidence type="ECO:0000256" key="1">
    <source>
        <dbReference type="SAM" id="MobiDB-lite"/>
    </source>
</evidence>
<sequence length="318" mass="35328">MTAACCALFASSQGIWRGNVPTKDTGTLETQTGRRKRTRFKARERKANMQVKSMKAPPPPTMYDDGRLNNVQEVPDCPDTGADQDIMPMAMLDDLQVVPPDAVQSQFLRGPYANHADGPVKVTGKRRSYVVYDGDEFLVSDDTLKSIGIDIDRILEHMVQYAVNVNANGLESIVRRVDDDGDDLEEVGADCVELPQRSAVRAASLKAVTQVNPLKVTPRVDVFHVDANLLEVRFLKLLAEEFVEAGVIKSMQSAWCSPVKPVQTRWAQVIKAPRVYDILVSVEFTLLPQLLLITWGASLHLNFYRSHPWGTASIAHTQ</sequence>
<feature type="region of interest" description="Disordered" evidence="1">
    <location>
        <begin position="42"/>
        <end position="61"/>
    </location>
</feature>
<gene>
    <name evidence="2" type="ORF">H257_09387</name>
</gene>
<name>W4GCG8_APHAT</name>
<reference evidence="2" key="1">
    <citation type="submission" date="2013-12" db="EMBL/GenBank/DDBJ databases">
        <title>The Genome Sequence of Aphanomyces astaci APO3.</title>
        <authorList>
            <consortium name="The Broad Institute Genomics Platform"/>
            <person name="Russ C."/>
            <person name="Tyler B."/>
            <person name="van West P."/>
            <person name="Dieguez-Uribeondo J."/>
            <person name="Young S.K."/>
            <person name="Zeng Q."/>
            <person name="Gargeya S."/>
            <person name="Fitzgerald M."/>
            <person name="Abouelleil A."/>
            <person name="Alvarado L."/>
            <person name="Chapman S.B."/>
            <person name="Gainer-Dewar J."/>
            <person name="Goldberg J."/>
            <person name="Griggs A."/>
            <person name="Gujja S."/>
            <person name="Hansen M."/>
            <person name="Howarth C."/>
            <person name="Imamovic A."/>
            <person name="Ireland A."/>
            <person name="Larimer J."/>
            <person name="McCowan C."/>
            <person name="Murphy C."/>
            <person name="Pearson M."/>
            <person name="Poon T.W."/>
            <person name="Priest M."/>
            <person name="Roberts A."/>
            <person name="Saif S."/>
            <person name="Shea T."/>
            <person name="Sykes S."/>
            <person name="Wortman J."/>
            <person name="Nusbaum C."/>
            <person name="Birren B."/>
        </authorList>
    </citation>
    <scope>NUCLEOTIDE SEQUENCE [LARGE SCALE GENOMIC DNA]</scope>
    <source>
        <strain evidence="2">APO3</strain>
    </source>
</reference>
<accession>W4GCG8</accession>
<dbReference type="VEuPathDB" id="FungiDB:H257_09387"/>
<proteinExistence type="predicted"/>
<dbReference type="OrthoDB" id="166697at2759"/>
<protein>
    <submittedName>
        <fullName evidence="2">Uncharacterized protein</fullName>
    </submittedName>
</protein>
<dbReference type="AlphaFoldDB" id="W4GCG8"/>
<dbReference type="RefSeq" id="XP_009833893.1">
    <property type="nucleotide sequence ID" value="XM_009835591.1"/>
</dbReference>